<dbReference type="AlphaFoldDB" id="A0AAD9VFJ2"/>
<feature type="domain" description="HECT" evidence="3">
    <location>
        <begin position="93"/>
        <end position="128"/>
    </location>
</feature>
<reference evidence="4" key="2">
    <citation type="journal article" date="2023" name="Science">
        <title>Genomic signatures of disease resistance in endangered staghorn corals.</title>
        <authorList>
            <person name="Vollmer S.V."/>
            <person name="Selwyn J.D."/>
            <person name="Despard B.A."/>
            <person name="Roesel C.L."/>
        </authorList>
    </citation>
    <scope>NUCLEOTIDE SEQUENCE</scope>
    <source>
        <strain evidence="4">K2</strain>
    </source>
</reference>
<comment type="caution">
    <text evidence="2">Lacks conserved residue(s) required for the propagation of feature annotation.</text>
</comment>
<keyword evidence="1 2" id="KW-0833">Ubl conjugation pathway</keyword>
<dbReference type="EMBL" id="JARQWQ010000005">
    <property type="protein sequence ID" value="KAK2572045.1"/>
    <property type="molecule type" value="Genomic_DNA"/>
</dbReference>
<gene>
    <name evidence="4" type="ORF">P5673_003478</name>
</gene>
<organism evidence="4 5">
    <name type="scientific">Acropora cervicornis</name>
    <name type="common">Staghorn coral</name>
    <dbReference type="NCBI Taxonomy" id="6130"/>
    <lineage>
        <taxon>Eukaryota</taxon>
        <taxon>Metazoa</taxon>
        <taxon>Cnidaria</taxon>
        <taxon>Anthozoa</taxon>
        <taxon>Hexacorallia</taxon>
        <taxon>Scleractinia</taxon>
        <taxon>Astrocoeniina</taxon>
        <taxon>Acroporidae</taxon>
        <taxon>Acropora</taxon>
    </lineage>
</organism>
<dbReference type="InterPro" id="IPR035983">
    <property type="entry name" value="Hect_E3_ubiquitin_ligase"/>
</dbReference>
<dbReference type="SUPFAM" id="SSF56204">
    <property type="entry name" value="Hect, E3 ligase catalytic domain"/>
    <property type="match status" value="1"/>
</dbReference>
<evidence type="ECO:0000313" key="5">
    <source>
        <dbReference type="Proteomes" id="UP001249851"/>
    </source>
</evidence>
<evidence type="ECO:0000259" key="3">
    <source>
        <dbReference type="PROSITE" id="PS50237"/>
    </source>
</evidence>
<name>A0AAD9VFJ2_ACRCE</name>
<comment type="caution">
    <text evidence="4">The sequence shown here is derived from an EMBL/GenBank/DDBJ whole genome shotgun (WGS) entry which is preliminary data.</text>
</comment>
<sequence>MFPSHSTEELQDALNIHVTVEMAALALSSKVANDMSDFDTVLLQPTFLPKDHDVITLHKVIEQIQRNFSSDKEKVKVDEDDIFNDALAYYKDSKFDARKKLRVLYKGQPAADTGGVTRQFYTQLLQEISQQFFYGDTFKTPIYNSNIAVSGIMKLVGTVITHSILQGGPGFPVFSPSVYHCLATGDFDAAVQKISIASTSDVSTLDADETLNFLSECGQNVTLSNSNKMIVLQGIIVHDVLGHPKILLDQIREGMQILSFGAKMKQYPELFQELFVPHNKECSHSDVIKVLEFPQTMTADETSIQGYLIEFFQTASKETLTQFLVFTTGTPRLPNFGLGNIEVKFDNVTSIFASTCLMAITFPQAFPNQETFASSIEAVLTSKTKSFNCV</sequence>
<dbReference type="PROSITE" id="PS50237">
    <property type="entry name" value="HECT"/>
    <property type="match status" value="1"/>
</dbReference>
<dbReference type="Gene3D" id="3.30.2410.10">
    <property type="entry name" value="Hect, E3 ligase catalytic domain"/>
    <property type="match status" value="1"/>
</dbReference>
<evidence type="ECO:0000256" key="2">
    <source>
        <dbReference type="PROSITE-ProRule" id="PRU00104"/>
    </source>
</evidence>
<accession>A0AAD9VFJ2</accession>
<proteinExistence type="predicted"/>
<protein>
    <submittedName>
        <fullName evidence="4">G2/M phase-specific E3 ubiquitin-protein ligase</fullName>
    </submittedName>
</protein>
<dbReference type="GO" id="GO:0004842">
    <property type="term" value="F:ubiquitin-protein transferase activity"/>
    <property type="evidence" value="ECO:0007669"/>
    <property type="project" value="InterPro"/>
</dbReference>
<reference evidence="4" key="1">
    <citation type="journal article" date="2023" name="G3 (Bethesda)">
        <title>Whole genome assembly and annotation of the endangered Caribbean coral Acropora cervicornis.</title>
        <authorList>
            <person name="Selwyn J.D."/>
            <person name="Vollmer S.V."/>
        </authorList>
    </citation>
    <scope>NUCLEOTIDE SEQUENCE</scope>
    <source>
        <strain evidence="4">K2</strain>
    </source>
</reference>
<evidence type="ECO:0000256" key="1">
    <source>
        <dbReference type="ARBA" id="ARBA00022786"/>
    </source>
</evidence>
<evidence type="ECO:0000313" key="4">
    <source>
        <dbReference type="EMBL" id="KAK2572045.1"/>
    </source>
</evidence>
<dbReference type="Gene3D" id="3.90.1750.10">
    <property type="entry name" value="Hect, E3 ligase catalytic domains"/>
    <property type="match status" value="1"/>
</dbReference>
<keyword evidence="5" id="KW-1185">Reference proteome</keyword>
<dbReference type="Pfam" id="PF00632">
    <property type="entry name" value="HECT"/>
    <property type="match status" value="1"/>
</dbReference>
<dbReference type="SMART" id="SM00119">
    <property type="entry name" value="HECTc"/>
    <property type="match status" value="1"/>
</dbReference>
<dbReference type="Proteomes" id="UP001249851">
    <property type="component" value="Unassembled WGS sequence"/>
</dbReference>
<dbReference type="InterPro" id="IPR000569">
    <property type="entry name" value="HECT_dom"/>
</dbReference>